<sequence>MLLLDLDHFKRVNDTWGHGAGDAALCQFVALIQTQLREIDQLGRLGGEEFVLVLEQSDHESAQAVAERIRRVVQDTPFVIDAGHAVQLTASLGLTAARVADRRASDVLERADRALYRAKAEGRNRVSA</sequence>
<proteinExistence type="predicted"/>
<organism evidence="2">
    <name type="scientific">mine drainage metagenome</name>
    <dbReference type="NCBI Taxonomy" id="410659"/>
    <lineage>
        <taxon>unclassified sequences</taxon>
        <taxon>metagenomes</taxon>
        <taxon>ecological metagenomes</taxon>
    </lineage>
</organism>
<dbReference type="SMART" id="SM00267">
    <property type="entry name" value="GGDEF"/>
    <property type="match status" value="1"/>
</dbReference>
<dbReference type="Pfam" id="PF00990">
    <property type="entry name" value="GGDEF"/>
    <property type="match status" value="1"/>
</dbReference>
<dbReference type="InterPro" id="IPR043128">
    <property type="entry name" value="Rev_trsase/Diguanyl_cyclase"/>
</dbReference>
<dbReference type="EMBL" id="AUZX01006961">
    <property type="protein sequence ID" value="EQD61265.1"/>
    <property type="molecule type" value="Genomic_DNA"/>
</dbReference>
<dbReference type="AlphaFoldDB" id="T1C558"/>
<dbReference type="GO" id="GO:0052621">
    <property type="term" value="F:diguanylate cyclase activity"/>
    <property type="evidence" value="ECO:0007669"/>
    <property type="project" value="TreeGrafter"/>
</dbReference>
<dbReference type="GO" id="GO:0043709">
    <property type="term" value="P:cell adhesion involved in single-species biofilm formation"/>
    <property type="evidence" value="ECO:0007669"/>
    <property type="project" value="TreeGrafter"/>
</dbReference>
<feature type="domain" description="GGDEF" evidence="1">
    <location>
        <begin position="1"/>
        <end position="128"/>
    </location>
</feature>
<dbReference type="CDD" id="cd01949">
    <property type="entry name" value="GGDEF"/>
    <property type="match status" value="1"/>
</dbReference>
<dbReference type="InterPro" id="IPR029787">
    <property type="entry name" value="Nucleotide_cyclase"/>
</dbReference>
<dbReference type="PANTHER" id="PTHR45138:SF9">
    <property type="entry name" value="DIGUANYLATE CYCLASE DGCM-RELATED"/>
    <property type="match status" value="1"/>
</dbReference>
<dbReference type="NCBIfam" id="TIGR00254">
    <property type="entry name" value="GGDEF"/>
    <property type="match status" value="1"/>
</dbReference>
<comment type="caution">
    <text evidence="2">The sequence shown here is derived from an EMBL/GenBank/DDBJ whole genome shotgun (WGS) entry which is preliminary data.</text>
</comment>
<evidence type="ECO:0000313" key="2">
    <source>
        <dbReference type="EMBL" id="EQD61265.1"/>
    </source>
</evidence>
<name>T1C558_9ZZZZ</name>
<gene>
    <name evidence="2" type="ORF">B1A_09767</name>
</gene>
<dbReference type="SUPFAM" id="SSF55073">
    <property type="entry name" value="Nucleotide cyclase"/>
    <property type="match status" value="1"/>
</dbReference>
<accession>T1C558</accession>
<dbReference type="Gene3D" id="3.30.70.270">
    <property type="match status" value="1"/>
</dbReference>
<dbReference type="GO" id="GO:1902201">
    <property type="term" value="P:negative regulation of bacterial-type flagellum-dependent cell motility"/>
    <property type="evidence" value="ECO:0007669"/>
    <property type="project" value="TreeGrafter"/>
</dbReference>
<dbReference type="GO" id="GO:0005886">
    <property type="term" value="C:plasma membrane"/>
    <property type="evidence" value="ECO:0007669"/>
    <property type="project" value="TreeGrafter"/>
</dbReference>
<reference evidence="2" key="1">
    <citation type="submission" date="2013-08" db="EMBL/GenBank/DDBJ databases">
        <authorList>
            <person name="Mendez C."/>
            <person name="Richter M."/>
            <person name="Ferrer M."/>
            <person name="Sanchez J."/>
        </authorList>
    </citation>
    <scope>NUCLEOTIDE SEQUENCE</scope>
</reference>
<dbReference type="InterPro" id="IPR050469">
    <property type="entry name" value="Diguanylate_Cyclase"/>
</dbReference>
<reference evidence="2" key="2">
    <citation type="journal article" date="2014" name="ISME J.">
        <title>Microbial stratification in low pH oxic and suboxic macroscopic growths along an acid mine drainage.</title>
        <authorList>
            <person name="Mendez-Garcia C."/>
            <person name="Mesa V."/>
            <person name="Sprenger R.R."/>
            <person name="Richter M."/>
            <person name="Diez M.S."/>
            <person name="Solano J."/>
            <person name="Bargiela R."/>
            <person name="Golyshina O.V."/>
            <person name="Manteca A."/>
            <person name="Ramos J.L."/>
            <person name="Gallego J.R."/>
            <person name="Llorente I."/>
            <person name="Martins Dos Santos V.A."/>
            <person name="Jensen O.N."/>
            <person name="Pelaez A.I."/>
            <person name="Sanchez J."/>
            <person name="Ferrer M."/>
        </authorList>
    </citation>
    <scope>NUCLEOTIDE SEQUENCE</scope>
</reference>
<protein>
    <submittedName>
        <fullName evidence="2">Response regulator PleD</fullName>
    </submittedName>
</protein>
<dbReference type="InterPro" id="IPR000160">
    <property type="entry name" value="GGDEF_dom"/>
</dbReference>
<dbReference type="PROSITE" id="PS50887">
    <property type="entry name" value="GGDEF"/>
    <property type="match status" value="1"/>
</dbReference>
<evidence type="ECO:0000259" key="1">
    <source>
        <dbReference type="PROSITE" id="PS50887"/>
    </source>
</evidence>
<dbReference type="PANTHER" id="PTHR45138">
    <property type="entry name" value="REGULATORY COMPONENTS OF SENSORY TRANSDUCTION SYSTEM"/>
    <property type="match status" value="1"/>
</dbReference>